<dbReference type="Pfam" id="PF17955">
    <property type="entry name" value="Cas6b_N"/>
    <property type="match status" value="1"/>
</dbReference>
<sequence length="231" mass="26386">MTKIKTLTILFDTPLQRSEIPLFRGAIIAAIPSSNILFHNHDGTSLRYSYPLIQYKRIGGKAAITCIGKGVDSIGQFFSINKDHKLRIRDKTRTFPIQNLQALQTEIQCWDCSFDYRIRDWLPLNETNYKVYTETTSLIEHIKILEKILIGNILSLAKGLEINITSTIDVSITAIENIRSVRYKRVPLQCMDIQFKSNLSLPDFIGIGKHTSVGFGIITKKNNVKNKYEQH</sequence>
<accession>A0A250KIP5</accession>
<organism evidence="3 4">
    <name type="scientific">Prevotella melaninogenica</name>
    <dbReference type="NCBI Taxonomy" id="28132"/>
    <lineage>
        <taxon>Bacteria</taxon>
        <taxon>Pseudomonadati</taxon>
        <taxon>Bacteroidota</taxon>
        <taxon>Bacteroidia</taxon>
        <taxon>Bacteroidales</taxon>
        <taxon>Prevotellaceae</taxon>
        <taxon>Prevotella</taxon>
    </lineage>
</organism>
<proteinExistence type="predicted"/>
<dbReference type="InterPro" id="IPR020209">
    <property type="entry name" value="Cas6b_C"/>
</dbReference>
<evidence type="ECO:0000313" key="4">
    <source>
        <dbReference type="Proteomes" id="UP000267517"/>
    </source>
</evidence>
<dbReference type="Pfam" id="PF17262">
    <property type="entry name" value="Cas6b_C"/>
    <property type="match status" value="1"/>
</dbReference>
<dbReference type="Proteomes" id="UP000267517">
    <property type="component" value="Chromosome II"/>
</dbReference>
<name>A0A250KIP5_9BACT</name>
<dbReference type="AlphaFoldDB" id="A0A250KIP5"/>
<evidence type="ECO:0000313" key="3">
    <source>
        <dbReference type="EMBL" id="BBA29530.1"/>
    </source>
</evidence>
<dbReference type="RefSeq" id="WP_120174704.1">
    <property type="nucleotide sequence ID" value="NZ_AP018050.1"/>
</dbReference>
<protein>
    <submittedName>
        <fullName evidence="3">Uncharacterized protein</fullName>
    </submittedName>
</protein>
<feature type="domain" description="Cas6b N-terminal" evidence="2">
    <location>
        <begin position="3"/>
        <end position="103"/>
    </location>
</feature>
<dbReference type="EMBL" id="AP018050">
    <property type="protein sequence ID" value="BBA29530.1"/>
    <property type="molecule type" value="Genomic_DNA"/>
</dbReference>
<evidence type="ECO:0000259" key="2">
    <source>
        <dbReference type="Pfam" id="PF17955"/>
    </source>
</evidence>
<feature type="domain" description="Cas6b C-terminal" evidence="1">
    <location>
        <begin position="109"/>
        <end position="220"/>
    </location>
</feature>
<evidence type="ECO:0000259" key="1">
    <source>
        <dbReference type="Pfam" id="PF17262"/>
    </source>
</evidence>
<reference evidence="3 4" key="1">
    <citation type="submission" date="2017-05" db="EMBL/GenBank/DDBJ databases">
        <title>whole genome sequence of Prevotella melaninogenica GAI 07411.</title>
        <authorList>
            <person name="Kondo Y."/>
            <person name="Hoshino T."/>
        </authorList>
    </citation>
    <scope>NUCLEOTIDE SEQUENCE [LARGE SCALE GENOMIC DNA]</scope>
    <source>
        <strain evidence="3 4">GAI 07411</strain>
    </source>
</reference>
<dbReference type="OrthoDB" id="656505at2"/>
<gene>
    <name evidence="3" type="ORF">PMEL_200043</name>
</gene>
<dbReference type="InterPro" id="IPR041528">
    <property type="entry name" value="Cas6b_N"/>
</dbReference>